<evidence type="ECO:0000256" key="3">
    <source>
        <dbReference type="ARBA" id="ARBA00022679"/>
    </source>
</evidence>
<dbReference type="PROSITE" id="PS00518">
    <property type="entry name" value="ZF_RING_1"/>
    <property type="match status" value="1"/>
</dbReference>
<sequence length="650" mass="73511">MSSNAFARSRPRTRHQRVPKTQCYAHPRFLQLVKELARIDDVKKKQEELDQLNTSGSGAKTRSNVAVNTVTACTTTDDCSNSTTSNHHTASNHRQNHNHHHQHDHSHPAPPPSSLPAPTQHQQQPVVDCWPINIGATNCCRNLNEAHSLNGCRSLECNQPSSALNDTYYRQNNNDNLPIPNHSLHQNYHRHYGYPASHQNVTLHDHIINSSHHSQHEYRCPPNKCSSTSTATANNSFGCSKASPIDQSATDFSNSDPDPRQDENRTKRKRSTNDPSNSSKKFSQPTSPSSCNKRHKASPEPVRPLSPSFTKCPICLLDCMDRDPSFTNTCFHLFCYVCIENWSKSKATCPLCRTKFTKIIYNIRSASCFDEKIASPIRRDDDDDRIIYEQLHGLNANTIGSSRTSTSEETRLLFDDLRNNQHDILMPHFDLLNRHLQAFGSVTANPNFNPGVPHASFTSGNYNPVGPGYIALIPSNDRSQAAASGPAITSAYATNTSLTNSSSDSSNRALPRMSRSGRYIHFPRNYDDLTTIDGTTRVSRSTNTEINPSGISLESRHHHHHHQMPHVGHHQHHNQHSQQQQQQQHRSTSTIELAQHRQVQRIDQHPALIPPYLIPTRHYTNPHMYSRRPYTNPPTEQHILNNMYRQMPDM</sequence>
<protein>
    <recommendedName>
        <fullName evidence="2">RING-type E3 ubiquitin transferase</fullName>
        <ecNumber evidence="2">2.3.2.27</ecNumber>
    </recommendedName>
</protein>
<dbReference type="PANTHER" id="PTHR46077">
    <property type="entry name" value="E3 UBIQUITIN-PROTEIN LIGASE TOPORS"/>
    <property type="match status" value="1"/>
</dbReference>
<feature type="region of interest" description="Disordered" evidence="8">
    <location>
        <begin position="529"/>
        <end position="590"/>
    </location>
</feature>
<dbReference type="EMBL" id="GGYP01006183">
    <property type="protein sequence ID" value="MDE50954.1"/>
    <property type="molecule type" value="Transcribed_RNA"/>
</dbReference>
<keyword evidence="6" id="KW-0862">Zinc</keyword>
<feature type="compositionally biased region" description="Polar residues" evidence="8">
    <location>
        <begin position="532"/>
        <end position="552"/>
    </location>
</feature>
<feature type="region of interest" description="Disordered" evidence="8">
    <location>
        <begin position="76"/>
        <end position="123"/>
    </location>
</feature>
<evidence type="ECO:0000256" key="7">
    <source>
        <dbReference type="PROSITE-ProRule" id="PRU00175"/>
    </source>
</evidence>
<dbReference type="GO" id="GO:0008270">
    <property type="term" value="F:zinc ion binding"/>
    <property type="evidence" value="ECO:0007669"/>
    <property type="project" value="UniProtKB-KW"/>
</dbReference>
<accession>A0A6G1SKA9</accession>
<evidence type="ECO:0000313" key="10">
    <source>
        <dbReference type="EMBL" id="MDE50954.1"/>
    </source>
</evidence>
<proteinExistence type="predicted"/>
<feature type="region of interest" description="Disordered" evidence="8">
    <location>
        <begin position="247"/>
        <end position="305"/>
    </location>
</feature>
<reference evidence="10" key="1">
    <citation type="submission" date="2018-10" db="EMBL/GenBank/DDBJ databases">
        <title>Transcriptome assembly of Aceria tosichella (Wheat curl mite) Type 2.</title>
        <authorList>
            <person name="Scully E.D."/>
            <person name="Geib S.M."/>
            <person name="Palmer N.A."/>
            <person name="Gupta A.K."/>
            <person name="Sarath G."/>
            <person name="Tatineni S."/>
        </authorList>
    </citation>
    <scope>NUCLEOTIDE SEQUENCE</scope>
    <source>
        <strain evidence="10">LincolnNE</strain>
    </source>
</reference>
<dbReference type="PROSITE" id="PS50089">
    <property type="entry name" value="ZF_RING_2"/>
    <property type="match status" value="1"/>
</dbReference>
<feature type="region of interest" description="Disordered" evidence="8">
    <location>
        <begin position="1"/>
        <end position="22"/>
    </location>
</feature>
<evidence type="ECO:0000256" key="2">
    <source>
        <dbReference type="ARBA" id="ARBA00012483"/>
    </source>
</evidence>
<evidence type="ECO:0000256" key="5">
    <source>
        <dbReference type="ARBA" id="ARBA00022771"/>
    </source>
</evidence>
<feature type="compositionally biased region" description="Basic residues" evidence="8">
    <location>
        <begin position="90"/>
        <end position="104"/>
    </location>
</feature>
<feature type="compositionally biased region" description="Polar residues" evidence="8">
    <location>
        <begin position="247"/>
        <end position="256"/>
    </location>
</feature>
<feature type="compositionally biased region" description="Polar residues" evidence="8">
    <location>
        <begin position="273"/>
        <end position="291"/>
    </location>
</feature>
<feature type="region of interest" description="Disordered" evidence="8">
    <location>
        <begin position="496"/>
        <end position="516"/>
    </location>
</feature>
<name>A0A6G1SKA9_9ACAR</name>
<gene>
    <name evidence="10" type="primary">Topors</name>
    <name evidence="10" type="ORF">g.10344</name>
</gene>
<organism evidence="10">
    <name type="scientific">Aceria tosichella</name>
    <name type="common">wheat curl mite</name>
    <dbReference type="NCBI Taxonomy" id="561515"/>
    <lineage>
        <taxon>Eukaryota</taxon>
        <taxon>Metazoa</taxon>
        <taxon>Ecdysozoa</taxon>
        <taxon>Arthropoda</taxon>
        <taxon>Chelicerata</taxon>
        <taxon>Arachnida</taxon>
        <taxon>Acari</taxon>
        <taxon>Acariformes</taxon>
        <taxon>Trombidiformes</taxon>
        <taxon>Prostigmata</taxon>
        <taxon>Eupodina</taxon>
        <taxon>Eriophyoidea</taxon>
        <taxon>Eriophyidae</taxon>
        <taxon>Eriophyinae</taxon>
        <taxon>Aceriini</taxon>
        <taxon>Aceria</taxon>
    </lineage>
</organism>
<dbReference type="Pfam" id="PF13639">
    <property type="entry name" value="zf-RING_2"/>
    <property type="match status" value="1"/>
</dbReference>
<evidence type="ECO:0000256" key="8">
    <source>
        <dbReference type="SAM" id="MobiDB-lite"/>
    </source>
</evidence>
<dbReference type="SMART" id="SM00184">
    <property type="entry name" value="RING"/>
    <property type="match status" value="1"/>
</dbReference>
<dbReference type="PANTHER" id="PTHR46077:SF5">
    <property type="entry name" value="RING-TYPE DOMAIN-CONTAINING PROTEIN"/>
    <property type="match status" value="1"/>
</dbReference>
<feature type="compositionally biased region" description="Low complexity" evidence="8">
    <location>
        <begin position="76"/>
        <end position="89"/>
    </location>
</feature>
<feature type="compositionally biased region" description="Low complexity" evidence="8">
    <location>
        <begin position="576"/>
        <end position="585"/>
    </location>
</feature>
<evidence type="ECO:0000259" key="9">
    <source>
        <dbReference type="PROSITE" id="PS50089"/>
    </source>
</evidence>
<dbReference type="AlphaFoldDB" id="A0A6G1SKA9"/>
<evidence type="ECO:0000256" key="6">
    <source>
        <dbReference type="ARBA" id="ARBA00022833"/>
    </source>
</evidence>
<evidence type="ECO:0000256" key="1">
    <source>
        <dbReference type="ARBA" id="ARBA00000900"/>
    </source>
</evidence>
<dbReference type="GO" id="GO:0000209">
    <property type="term" value="P:protein polyubiquitination"/>
    <property type="evidence" value="ECO:0007669"/>
    <property type="project" value="TreeGrafter"/>
</dbReference>
<dbReference type="InterPro" id="IPR017907">
    <property type="entry name" value="Znf_RING_CS"/>
</dbReference>
<dbReference type="SUPFAM" id="SSF57850">
    <property type="entry name" value="RING/U-box"/>
    <property type="match status" value="1"/>
</dbReference>
<dbReference type="GO" id="GO:0061630">
    <property type="term" value="F:ubiquitin protein ligase activity"/>
    <property type="evidence" value="ECO:0007669"/>
    <property type="project" value="UniProtKB-EC"/>
</dbReference>
<feature type="compositionally biased region" description="Basic residues" evidence="8">
    <location>
        <begin position="556"/>
        <end position="575"/>
    </location>
</feature>
<feature type="domain" description="RING-type" evidence="9">
    <location>
        <begin position="312"/>
        <end position="353"/>
    </location>
</feature>
<feature type="compositionally biased region" description="Basic residues" evidence="8">
    <location>
        <begin position="9"/>
        <end position="18"/>
    </location>
</feature>
<keyword evidence="5 7" id="KW-0863">Zinc-finger</keyword>
<dbReference type="InterPro" id="IPR001841">
    <property type="entry name" value="Znf_RING"/>
</dbReference>
<dbReference type="Gene3D" id="3.30.40.10">
    <property type="entry name" value="Zinc/RING finger domain, C3HC4 (zinc finger)"/>
    <property type="match status" value="1"/>
</dbReference>
<evidence type="ECO:0000256" key="4">
    <source>
        <dbReference type="ARBA" id="ARBA00022723"/>
    </source>
</evidence>
<dbReference type="GO" id="GO:0006513">
    <property type="term" value="P:protein monoubiquitination"/>
    <property type="evidence" value="ECO:0007669"/>
    <property type="project" value="TreeGrafter"/>
</dbReference>
<feature type="compositionally biased region" description="Low complexity" evidence="8">
    <location>
        <begin position="496"/>
        <end position="509"/>
    </location>
</feature>
<keyword evidence="4" id="KW-0479">Metal-binding</keyword>
<keyword evidence="3" id="KW-0808">Transferase</keyword>
<dbReference type="InterPro" id="IPR013083">
    <property type="entry name" value="Znf_RING/FYVE/PHD"/>
</dbReference>
<comment type="catalytic activity">
    <reaction evidence="1">
        <text>S-ubiquitinyl-[E2 ubiquitin-conjugating enzyme]-L-cysteine + [acceptor protein]-L-lysine = [E2 ubiquitin-conjugating enzyme]-L-cysteine + N(6)-ubiquitinyl-[acceptor protein]-L-lysine.</text>
        <dbReference type="EC" id="2.3.2.27"/>
    </reaction>
</comment>
<dbReference type="EC" id="2.3.2.27" evidence="2"/>